<reference evidence="6 7" key="1">
    <citation type="submission" date="2018-06" db="EMBL/GenBank/DDBJ databases">
        <title>Genome sequencing of Oceanotoga sp. sy52.</title>
        <authorList>
            <person name="Mori K."/>
        </authorList>
    </citation>
    <scope>NUCLEOTIDE SEQUENCE [LARGE SCALE GENOMIC DNA]</scope>
    <source>
        <strain evidence="7">sy52</strain>
    </source>
</reference>
<dbReference type="InterPro" id="IPR014284">
    <property type="entry name" value="RNA_pol_sigma-70_dom"/>
</dbReference>
<gene>
    <name evidence="6" type="ORF">OSSY52_09740</name>
</gene>
<dbReference type="GO" id="GO:0006352">
    <property type="term" value="P:DNA-templated transcription initiation"/>
    <property type="evidence" value="ECO:0007669"/>
    <property type="project" value="InterPro"/>
</dbReference>
<dbReference type="Proteomes" id="UP000516361">
    <property type="component" value="Chromosome"/>
</dbReference>
<sequence>MKRNIYMLRRMNIYKLIKYAQIGDNEAMGMILEKFEPMAKSVSAKYYGTWADFEDFVQVGFVGLIQAVYNYKETSNTKFSTFAYLNISSEIKSFITYLNRQKNKVLTEAIDIDNTLDDSSENGESFFETGEDEFKNILVSYIIDSSIETLKDDEKEMINLWRKGYSYSEISKKLKIKNKKIDNTIQKLKKILSKKESVYYKVQTFFGGGK</sequence>
<dbReference type="InterPro" id="IPR007627">
    <property type="entry name" value="RNA_pol_sigma70_r2"/>
</dbReference>
<dbReference type="EMBL" id="AP018712">
    <property type="protein sequence ID" value="BBE30833.1"/>
    <property type="molecule type" value="Genomic_DNA"/>
</dbReference>
<feature type="domain" description="RNA polymerase sigma-70" evidence="5">
    <location>
        <begin position="55"/>
        <end position="68"/>
    </location>
</feature>
<evidence type="ECO:0000259" key="5">
    <source>
        <dbReference type="PROSITE" id="PS00715"/>
    </source>
</evidence>
<evidence type="ECO:0000313" key="6">
    <source>
        <dbReference type="EMBL" id="BBE30833.1"/>
    </source>
</evidence>
<dbReference type="InParanoid" id="A0A7G1G7H7"/>
<evidence type="ECO:0000256" key="2">
    <source>
        <dbReference type="ARBA" id="ARBA00023082"/>
    </source>
</evidence>
<evidence type="ECO:0000256" key="3">
    <source>
        <dbReference type="ARBA" id="ARBA00023125"/>
    </source>
</evidence>
<protein>
    <submittedName>
        <fullName evidence="6">DNA-directed RNA polymerase sigma-70 factor</fullName>
    </submittedName>
</protein>
<evidence type="ECO:0000256" key="1">
    <source>
        <dbReference type="ARBA" id="ARBA00023015"/>
    </source>
</evidence>
<keyword evidence="2" id="KW-0731">Sigma factor</keyword>
<dbReference type="InterPro" id="IPR013324">
    <property type="entry name" value="RNA_pol_sigma_r3/r4-like"/>
</dbReference>
<proteinExistence type="predicted"/>
<name>A0A7G1G7H7_9BACT</name>
<dbReference type="SUPFAM" id="SSF88659">
    <property type="entry name" value="Sigma3 and sigma4 domains of RNA polymerase sigma factors"/>
    <property type="match status" value="1"/>
</dbReference>
<dbReference type="KEGG" id="ocy:OSSY52_09740"/>
<evidence type="ECO:0000256" key="4">
    <source>
        <dbReference type="ARBA" id="ARBA00023163"/>
    </source>
</evidence>
<keyword evidence="7" id="KW-1185">Reference proteome</keyword>
<keyword evidence="3" id="KW-0238">DNA-binding</keyword>
<keyword evidence="1" id="KW-0805">Transcription regulation</keyword>
<dbReference type="FunCoup" id="A0A7G1G7H7">
    <property type="interactions" value="5"/>
</dbReference>
<dbReference type="GO" id="GO:0016987">
    <property type="term" value="F:sigma factor activity"/>
    <property type="evidence" value="ECO:0007669"/>
    <property type="project" value="UniProtKB-KW"/>
</dbReference>
<dbReference type="PROSITE" id="PS00715">
    <property type="entry name" value="SIGMA70_1"/>
    <property type="match status" value="1"/>
</dbReference>
<keyword evidence="6" id="KW-0240">DNA-directed RNA polymerase</keyword>
<organism evidence="6 7">
    <name type="scientific">Tepiditoga spiralis</name>
    <dbReference type="NCBI Taxonomy" id="2108365"/>
    <lineage>
        <taxon>Bacteria</taxon>
        <taxon>Thermotogati</taxon>
        <taxon>Thermotogota</taxon>
        <taxon>Thermotogae</taxon>
        <taxon>Petrotogales</taxon>
        <taxon>Petrotogaceae</taxon>
        <taxon>Tepiditoga</taxon>
    </lineage>
</organism>
<dbReference type="GO" id="GO:0003677">
    <property type="term" value="F:DNA binding"/>
    <property type="evidence" value="ECO:0007669"/>
    <property type="project" value="UniProtKB-KW"/>
</dbReference>
<dbReference type="InterPro" id="IPR013325">
    <property type="entry name" value="RNA_pol_sigma_r2"/>
</dbReference>
<dbReference type="InterPro" id="IPR036388">
    <property type="entry name" value="WH-like_DNA-bd_sf"/>
</dbReference>
<keyword evidence="4" id="KW-0804">Transcription</keyword>
<dbReference type="SUPFAM" id="SSF88946">
    <property type="entry name" value="Sigma2 domain of RNA polymerase sigma factors"/>
    <property type="match status" value="1"/>
</dbReference>
<dbReference type="AlphaFoldDB" id="A0A7G1G7H7"/>
<dbReference type="NCBIfam" id="TIGR02937">
    <property type="entry name" value="sigma70-ECF"/>
    <property type="match status" value="1"/>
</dbReference>
<accession>A0A7G1G7H7</accession>
<dbReference type="InterPro" id="IPR000943">
    <property type="entry name" value="RNA_pol_sigma70"/>
</dbReference>
<dbReference type="Pfam" id="PF04542">
    <property type="entry name" value="Sigma70_r2"/>
    <property type="match status" value="1"/>
</dbReference>
<dbReference type="PANTHER" id="PTHR30385">
    <property type="entry name" value="SIGMA FACTOR F FLAGELLAR"/>
    <property type="match status" value="1"/>
</dbReference>
<evidence type="ECO:0000313" key="7">
    <source>
        <dbReference type="Proteomes" id="UP000516361"/>
    </source>
</evidence>
<dbReference type="PANTHER" id="PTHR30385:SF1">
    <property type="entry name" value="RNA POLYMERASE SIGMA-H FACTOR"/>
    <property type="match status" value="1"/>
</dbReference>
<dbReference type="Gene3D" id="1.10.10.10">
    <property type="entry name" value="Winged helix-like DNA-binding domain superfamily/Winged helix DNA-binding domain"/>
    <property type="match status" value="1"/>
</dbReference>
<dbReference type="Gene3D" id="1.20.120.1810">
    <property type="match status" value="1"/>
</dbReference>
<dbReference type="GO" id="GO:0000428">
    <property type="term" value="C:DNA-directed RNA polymerase complex"/>
    <property type="evidence" value="ECO:0007669"/>
    <property type="project" value="UniProtKB-KW"/>
</dbReference>